<organism evidence="2 3">
    <name type="scientific">Heterodermia speciosa</name>
    <dbReference type="NCBI Taxonomy" id="116794"/>
    <lineage>
        <taxon>Eukaryota</taxon>
        <taxon>Fungi</taxon>
        <taxon>Dikarya</taxon>
        <taxon>Ascomycota</taxon>
        <taxon>Pezizomycotina</taxon>
        <taxon>Lecanoromycetes</taxon>
        <taxon>OSLEUM clade</taxon>
        <taxon>Lecanoromycetidae</taxon>
        <taxon>Caliciales</taxon>
        <taxon>Physciaceae</taxon>
        <taxon>Heterodermia</taxon>
    </lineage>
</organism>
<evidence type="ECO:0000313" key="3">
    <source>
        <dbReference type="Proteomes" id="UP000664521"/>
    </source>
</evidence>
<dbReference type="OrthoDB" id="5411387at2759"/>
<protein>
    <submittedName>
        <fullName evidence="2">Uncharacterized protein</fullName>
    </submittedName>
</protein>
<comment type="caution">
    <text evidence="2">The sequence shown here is derived from an EMBL/GenBank/DDBJ whole genome shotgun (WGS) entry which is preliminary data.</text>
</comment>
<reference evidence="2" key="1">
    <citation type="submission" date="2021-03" db="EMBL/GenBank/DDBJ databases">
        <authorList>
            <person name="Tagirdzhanova G."/>
        </authorList>
    </citation>
    <scope>NUCLEOTIDE SEQUENCE</scope>
</reference>
<gene>
    <name evidence="2" type="ORF">HETSPECPRED_005084</name>
</gene>
<dbReference type="AlphaFoldDB" id="A0A8H3J792"/>
<proteinExistence type="predicted"/>
<dbReference type="EMBL" id="CAJPDS010000309">
    <property type="protein sequence ID" value="CAF9942097.1"/>
    <property type="molecule type" value="Genomic_DNA"/>
</dbReference>
<name>A0A8H3J792_9LECA</name>
<evidence type="ECO:0000256" key="1">
    <source>
        <dbReference type="SAM" id="MobiDB-lite"/>
    </source>
</evidence>
<accession>A0A8H3J792</accession>
<keyword evidence="3" id="KW-1185">Reference proteome</keyword>
<dbReference type="Proteomes" id="UP000664521">
    <property type="component" value="Unassembled WGS sequence"/>
</dbReference>
<feature type="region of interest" description="Disordered" evidence="1">
    <location>
        <begin position="1"/>
        <end position="21"/>
    </location>
</feature>
<sequence>MENKAAQKPGRRTNSWEKNPSKAFVYDPSSHKLSTDYLSTLDKTENFEIDLPWWRNTVDIYVDSVARTGFVATVRLDKLSTKKNWQRRLRQNYTVLRVKGLKPGEKGG</sequence>
<evidence type="ECO:0000313" key="2">
    <source>
        <dbReference type="EMBL" id="CAF9942097.1"/>
    </source>
</evidence>